<reference evidence="2 3" key="1">
    <citation type="journal article" date="2004" name="Nucleic Acids Res.">
        <title>Genome sequence of Symbiobacterium thermophilum, an uncultivable bacterium that depends on microbial commensalism.</title>
        <authorList>
            <person name="Ueda K."/>
            <person name="Yamashita A."/>
            <person name="Ishikawa J."/>
            <person name="Shimada M."/>
            <person name="Watsuji T."/>
            <person name="Morimura K."/>
            <person name="Ikeda H."/>
            <person name="Hattori M."/>
            <person name="Beppu T."/>
        </authorList>
    </citation>
    <scope>NUCLEOTIDE SEQUENCE [LARGE SCALE GENOMIC DNA]</scope>
    <source>
        <strain evidence="3">T / IAM 14863</strain>
    </source>
</reference>
<accession>Q67MC5</accession>
<evidence type="ECO:0000313" key="3">
    <source>
        <dbReference type="Proteomes" id="UP000000417"/>
    </source>
</evidence>
<dbReference type="AlphaFoldDB" id="Q67MC5"/>
<keyword evidence="3" id="KW-1185">Reference proteome</keyword>
<dbReference type="HOGENOM" id="CLU_1199305_0_0_9"/>
<gene>
    <name evidence="2" type="ordered locus">STH2183</name>
</gene>
<evidence type="ECO:0000256" key="1">
    <source>
        <dbReference type="SAM" id="MobiDB-lite"/>
    </source>
</evidence>
<protein>
    <submittedName>
        <fullName evidence="2">Uncharacterized protein</fullName>
    </submittedName>
</protein>
<dbReference type="Proteomes" id="UP000000417">
    <property type="component" value="Chromosome"/>
</dbReference>
<dbReference type="KEGG" id="sth:STH2183"/>
<organism evidence="2 3">
    <name type="scientific">Symbiobacterium thermophilum (strain DSM 24528 / JCM 14929 / IAM 14863 / T)</name>
    <dbReference type="NCBI Taxonomy" id="292459"/>
    <lineage>
        <taxon>Bacteria</taxon>
        <taxon>Bacillati</taxon>
        <taxon>Bacillota</taxon>
        <taxon>Clostridia</taxon>
        <taxon>Eubacteriales</taxon>
        <taxon>Symbiobacteriaceae</taxon>
        <taxon>Symbiobacterium</taxon>
    </lineage>
</organism>
<proteinExistence type="predicted"/>
<name>Q67MC5_SYMTH</name>
<sequence length="231" mass="25229">MPLQVLRASGLRSLVHAQNLEFGSGYHYRFCAGEAGGEAGCAQNLRFVRECHFWFCAQEGSGTSSTRKICGSARAITSGSARVRLLKRPAARKTCGSFPSTTSGSARKKAPEPRPRAESAVRFGLSLQVLRARGLRSLVHAQNLEFGSGYHYRFCAGEAGGGVVHANNLRFDPESHFRFCAHGASGTWLTRRICSWAWTTGSRFARKRDAVRCPRVKSAVRLGPSLQVLRG</sequence>
<evidence type="ECO:0000313" key="2">
    <source>
        <dbReference type="EMBL" id="BAD41168.1"/>
    </source>
</evidence>
<feature type="region of interest" description="Disordered" evidence="1">
    <location>
        <begin position="93"/>
        <end position="117"/>
    </location>
</feature>
<dbReference type="EMBL" id="AP006840">
    <property type="protein sequence ID" value="BAD41168.1"/>
    <property type="molecule type" value="Genomic_DNA"/>
</dbReference>